<keyword evidence="4" id="KW-0808">Transferase</keyword>
<feature type="transmembrane region" description="Helical" evidence="2">
    <location>
        <begin position="63"/>
        <end position="85"/>
    </location>
</feature>
<keyword evidence="4" id="KW-0012">Acyltransferase</keyword>
<feature type="transmembrane region" description="Helical" evidence="2">
    <location>
        <begin position="291"/>
        <end position="308"/>
    </location>
</feature>
<dbReference type="KEGG" id="ccam:M5D45_12890"/>
<feature type="transmembrane region" description="Helical" evidence="2">
    <location>
        <begin position="162"/>
        <end position="192"/>
    </location>
</feature>
<keyword evidence="2" id="KW-0472">Membrane</keyword>
<dbReference type="Proteomes" id="UP001056132">
    <property type="component" value="Chromosome 1"/>
</dbReference>
<gene>
    <name evidence="4" type="ORF">M5D45_12890</name>
</gene>
<evidence type="ECO:0000313" key="5">
    <source>
        <dbReference type="Proteomes" id="UP001056132"/>
    </source>
</evidence>
<name>A0AAE9L1L6_9BURK</name>
<feature type="domain" description="Acyltransferase 3" evidence="3">
    <location>
        <begin position="32"/>
        <end position="328"/>
    </location>
</feature>
<feature type="transmembrane region" description="Helical" evidence="2">
    <location>
        <begin position="354"/>
        <end position="374"/>
    </location>
</feature>
<evidence type="ECO:0000256" key="1">
    <source>
        <dbReference type="SAM" id="MobiDB-lite"/>
    </source>
</evidence>
<dbReference type="GO" id="GO:0000271">
    <property type="term" value="P:polysaccharide biosynthetic process"/>
    <property type="evidence" value="ECO:0007669"/>
    <property type="project" value="TreeGrafter"/>
</dbReference>
<dbReference type="InterPro" id="IPR002656">
    <property type="entry name" value="Acyl_transf_3_dom"/>
</dbReference>
<proteinExistence type="predicted"/>
<keyword evidence="2" id="KW-1133">Transmembrane helix</keyword>
<protein>
    <submittedName>
        <fullName evidence="4">Acyltransferase</fullName>
    </submittedName>
</protein>
<dbReference type="Pfam" id="PF01757">
    <property type="entry name" value="Acyl_transf_3"/>
    <property type="match status" value="1"/>
</dbReference>
<evidence type="ECO:0000259" key="3">
    <source>
        <dbReference type="Pfam" id="PF01757"/>
    </source>
</evidence>
<feature type="transmembrane region" description="Helical" evidence="2">
    <location>
        <begin position="213"/>
        <end position="241"/>
    </location>
</feature>
<feature type="transmembrane region" description="Helical" evidence="2">
    <location>
        <begin position="105"/>
        <end position="123"/>
    </location>
</feature>
<reference evidence="4" key="2">
    <citation type="submission" date="2022-05" db="EMBL/GenBank/DDBJ databases">
        <authorList>
            <person name="Kunte H.-J."/>
        </authorList>
    </citation>
    <scope>NUCLEOTIDE SEQUENCE</scope>
    <source>
        <strain evidence="4">G5</strain>
    </source>
</reference>
<dbReference type="AlphaFoldDB" id="A0AAE9L1L6"/>
<feature type="region of interest" description="Disordered" evidence="1">
    <location>
        <begin position="1"/>
        <end position="27"/>
    </location>
</feature>
<reference evidence="4" key="1">
    <citation type="journal article" date="2022" name="Microbiol. Resour. Announc.">
        <title>Genome Sequence of Cupriavidus campinensis Strain G5, a Member of a Bacterial Consortium Capable of Polyethylene Degradation.</title>
        <authorList>
            <person name="Schneider B."/>
            <person name="Pfeiffer F."/>
            <person name="Dyall-Smith M."/>
            <person name="Kunte H.J."/>
        </authorList>
    </citation>
    <scope>NUCLEOTIDE SEQUENCE</scope>
    <source>
        <strain evidence="4">G5</strain>
    </source>
</reference>
<dbReference type="EMBL" id="CP097330">
    <property type="protein sequence ID" value="URF03419.1"/>
    <property type="molecule type" value="Genomic_DNA"/>
</dbReference>
<accession>A0AAE9L1L6</accession>
<dbReference type="PANTHER" id="PTHR23028">
    <property type="entry name" value="ACETYLTRANSFERASE"/>
    <property type="match status" value="1"/>
</dbReference>
<dbReference type="PANTHER" id="PTHR23028:SF53">
    <property type="entry name" value="ACYL_TRANSF_3 DOMAIN-CONTAINING PROTEIN"/>
    <property type="match status" value="1"/>
</dbReference>
<feature type="transmembrane region" description="Helical" evidence="2">
    <location>
        <begin position="253"/>
        <end position="270"/>
    </location>
</feature>
<sequence length="380" mass="42679">MQSNLTQPLPALARGQGGPTTQDASQSQVRIGGLDELRGLSILWVMICHGTVLWQWMPSTFSGYGFHGVVLFFIISGYLITRILVNGRGQDNYLSHFYVNRFFRIWPLMLVALGVSAICWPAFAKAGFYNLLMVNNYSYAVGIEPMMRTDVMWSLAIEEQFYMFWPLVALLCAPRFLPLVAAAIVMAGLGFDAGLLPTGRMIIFKATHGNMQYIAMGALVAFGTTGLRYLLSAWALFFAWWCLKHGVSHLVDFRWIWWGVTFVLALVVHYTVNKGPLFRMAFLAETGKLCYGLYIIHFFISWMVLEFIGRGDWWQGLLYLSVSGVLAVLSFHGFEKPMLNMRRHFVASDRLRAALFGAVGLTALVSVVNIVITVGRTQGH</sequence>
<feature type="transmembrane region" description="Helical" evidence="2">
    <location>
        <begin position="314"/>
        <end position="334"/>
    </location>
</feature>
<evidence type="ECO:0000313" key="4">
    <source>
        <dbReference type="EMBL" id="URF03419.1"/>
    </source>
</evidence>
<evidence type="ECO:0000256" key="2">
    <source>
        <dbReference type="SAM" id="Phobius"/>
    </source>
</evidence>
<dbReference type="GO" id="GO:0016747">
    <property type="term" value="F:acyltransferase activity, transferring groups other than amino-acyl groups"/>
    <property type="evidence" value="ECO:0007669"/>
    <property type="project" value="InterPro"/>
</dbReference>
<keyword evidence="2" id="KW-0812">Transmembrane</keyword>
<dbReference type="RefSeq" id="WP_250024747.1">
    <property type="nucleotide sequence ID" value="NZ_CP097330.1"/>
</dbReference>
<organism evidence="4 5">
    <name type="scientific">Cupriavidus campinensis</name>
    <dbReference type="NCBI Taxonomy" id="151783"/>
    <lineage>
        <taxon>Bacteria</taxon>
        <taxon>Pseudomonadati</taxon>
        <taxon>Pseudomonadota</taxon>
        <taxon>Betaproteobacteria</taxon>
        <taxon>Burkholderiales</taxon>
        <taxon>Burkholderiaceae</taxon>
        <taxon>Cupriavidus</taxon>
    </lineage>
</organism>
<dbReference type="InterPro" id="IPR050879">
    <property type="entry name" value="Acyltransferase_3"/>
</dbReference>
<dbReference type="GO" id="GO:0016020">
    <property type="term" value="C:membrane"/>
    <property type="evidence" value="ECO:0007669"/>
    <property type="project" value="TreeGrafter"/>
</dbReference>